<gene>
    <name evidence="2" type="ORF">PAAG_11905</name>
</gene>
<dbReference type="VEuPathDB" id="FungiDB:PAAG_11905"/>
<dbReference type="AlphaFoldDB" id="A0A0A2V1Q1"/>
<accession>A0A0A2V1Q1</accession>
<dbReference type="KEGG" id="pbl:PAAG_11905"/>
<protein>
    <submittedName>
        <fullName evidence="2">Uncharacterized protein</fullName>
    </submittedName>
</protein>
<reference evidence="2 3" key="1">
    <citation type="journal article" date="2011" name="PLoS Genet.">
        <title>Comparative genomic analysis of human fungal pathogens causing paracoccidioidomycosis.</title>
        <authorList>
            <person name="Desjardins C.A."/>
            <person name="Champion M.D."/>
            <person name="Holder J.W."/>
            <person name="Muszewska A."/>
            <person name="Goldberg J."/>
            <person name="Bailao A.M."/>
            <person name="Brigido M.M."/>
            <person name="Ferreira M.E."/>
            <person name="Garcia A.M."/>
            <person name="Grynberg M."/>
            <person name="Gujja S."/>
            <person name="Heiman D.I."/>
            <person name="Henn M.R."/>
            <person name="Kodira C.D."/>
            <person name="Leon-Narvaez H."/>
            <person name="Longo L.V."/>
            <person name="Ma L.J."/>
            <person name="Malavazi I."/>
            <person name="Matsuo A.L."/>
            <person name="Morais F.V."/>
            <person name="Pereira M."/>
            <person name="Rodriguez-Brito S."/>
            <person name="Sakthikumar S."/>
            <person name="Salem-Izacc S.M."/>
            <person name="Sykes S.M."/>
            <person name="Teixeira M.M."/>
            <person name="Vallejo M.C."/>
            <person name="Walter M.E."/>
            <person name="Yandava C."/>
            <person name="Young S."/>
            <person name="Zeng Q."/>
            <person name="Zucker J."/>
            <person name="Felipe M.S."/>
            <person name="Goldman G.H."/>
            <person name="Haas B.J."/>
            <person name="McEwen J.G."/>
            <person name="Nino-Vega G."/>
            <person name="Puccia R."/>
            <person name="San-Blas G."/>
            <person name="Soares C.M."/>
            <person name="Birren B.W."/>
            <person name="Cuomo C.A."/>
        </authorList>
    </citation>
    <scope>NUCLEOTIDE SEQUENCE [LARGE SCALE GENOMIC DNA]</scope>
    <source>
        <strain evidence="3">ATCC MYA-826 / Pb01</strain>
    </source>
</reference>
<feature type="region of interest" description="Disordered" evidence="1">
    <location>
        <begin position="24"/>
        <end position="119"/>
    </location>
</feature>
<name>A0A0A2V1Q1_PARBA</name>
<sequence>MKFQSNQAGSNAFKIVIIWVYPRKNGRTQAKPTKQGRRETDIYLSPTQPPTPDRGGNNDVHGTPLDPVWQASPPASSKRGFKEGMTQPAEKGSLSSSSDSSIVPAAQNMQDGVHIPQFR</sequence>
<dbReference type="RefSeq" id="XP_015702960.1">
    <property type="nucleotide sequence ID" value="XM_015847472.1"/>
</dbReference>
<dbReference type="GeneID" id="26970745"/>
<evidence type="ECO:0000313" key="3">
    <source>
        <dbReference type="Proteomes" id="UP000002059"/>
    </source>
</evidence>
<evidence type="ECO:0000256" key="1">
    <source>
        <dbReference type="SAM" id="MobiDB-lite"/>
    </source>
</evidence>
<dbReference type="EMBL" id="KN294002">
    <property type="protein sequence ID" value="KGQ01438.1"/>
    <property type="molecule type" value="Genomic_DNA"/>
</dbReference>
<keyword evidence="3" id="KW-1185">Reference proteome</keyword>
<organism evidence="2 3">
    <name type="scientific">Paracoccidioides lutzii (strain ATCC MYA-826 / Pb01)</name>
    <name type="common">Paracoccidioides brasiliensis</name>
    <dbReference type="NCBI Taxonomy" id="502779"/>
    <lineage>
        <taxon>Eukaryota</taxon>
        <taxon>Fungi</taxon>
        <taxon>Dikarya</taxon>
        <taxon>Ascomycota</taxon>
        <taxon>Pezizomycotina</taxon>
        <taxon>Eurotiomycetes</taxon>
        <taxon>Eurotiomycetidae</taxon>
        <taxon>Onygenales</taxon>
        <taxon>Ajellomycetaceae</taxon>
        <taxon>Paracoccidioides</taxon>
    </lineage>
</organism>
<dbReference type="Proteomes" id="UP000002059">
    <property type="component" value="Partially assembled WGS sequence"/>
</dbReference>
<evidence type="ECO:0000313" key="2">
    <source>
        <dbReference type="EMBL" id="KGQ01438.1"/>
    </source>
</evidence>
<dbReference type="HOGENOM" id="CLU_2062182_0_0_1"/>
<proteinExistence type="predicted"/>